<keyword evidence="3" id="KW-1185">Reference proteome</keyword>
<dbReference type="AlphaFoldDB" id="A0A7U3Q1F7"/>
<dbReference type="Gene3D" id="2.120.10.70">
    <property type="entry name" value="Fucose-specific lectin"/>
    <property type="match status" value="1"/>
</dbReference>
<comment type="similarity">
    <text evidence="1">Belongs to the fungal fucose-specific lectin family.</text>
</comment>
<proteinExistence type="inferred from homology"/>
<gene>
    <name evidence="2" type="ORF">C2857_003189</name>
</gene>
<evidence type="ECO:0000256" key="1">
    <source>
        <dbReference type="ARBA" id="ARBA00009042"/>
    </source>
</evidence>
<sequence>MYIRQGTALAAANDKDDIRIYLQDRADPNGPWDKLYNFGKGLYNTSIAITPYGSKRLYYQLTQGNFIEKLYKNAWEDGQFEYKSASWGCPIVAIVSDHPRVYHLSSTNHLMESVIFEMGPNSNCLDKEALDGSQLAVLEYDHNIRIYLQDEKEGTTISEYGYYHETGNWVSGRSVLPSENVNVLMSETSNSEL</sequence>
<dbReference type="InterPro" id="IPR012475">
    <property type="entry name" value="Fungal_lectin"/>
</dbReference>
<reference evidence="2 3" key="1">
    <citation type="journal article" date="2018" name="PLoS Genet.">
        <title>Repeat elements organise 3D genome structure and mediate transcription in the filamentous fungus Epichloe festucae.</title>
        <authorList>
            <person name="Winter D.J."/>
            <person name="Ganley A.R.D."/>
            <person name="Young C.A."/>
            <person name="Liachko I."/>
            <person name="Schardl C.L."/>
            <person name="Dupont P.Y."/>
            <person name="Berry D."/>
            <person name="Ram A."/>
            <person name="Scott B."/>
            <person name="Cox M.P."/>
        </authorList>
    </citation>
    <scope>NUCLEOTIDE SEQUENCE [LARGE SCALE GENOMIC DNA]</scope>
    <source>
        <strain evidence="2 3">Fl1</strain>
    </source>
</reference>
<name>A0A7U3Q1F7_EPIFF</name>
<evidence type="ECO:0000313" key="3">
    <source>
        <dbReference type="Proteomes" id="UP000594364"/>
    </source>
</evidence>
<accession>A0A7U3Q1F7</accession>
<evidence type="ECO:0000313" key="2">
    <source>
        <dbReference type="EMBL" id="QPH11436.1"/>
    </source>
</evidence>
<dbReference type="SUPFAM" id="SSF89372">
    <property type="entry name" value="Fucose-specific lectin"/>
    <property type="match status" value="1"/>
</dbReference>
<dbReference type="EMBL" id="CP031389">
    <property type="protein sequence ID" value="QPH11436.1"/>
    <property type="molecule type" value="Genomic_DNA"/>
</dbReference>
<dbReference type="Pfam" id="PF07938">
    <property type="entry name" value="Fungal_lectin"/>
    <property type="match status" value="1"/>
</dbReference>
<protein>
    <recommendedName>
        <fullName evidence="4">Fucose-specific lectin</fullName>
    </recommendedName>
</protein>
<dbReference type="Proteomes" id="UP000594364">
    <property type="component" value="Chromosome 5"/>
</dbReference>
<organism evidence="2 3">
    <name type="scientific">Epichloe festucae (strain Fl1)</name>
    <dbReference type="NCBI Taxonomy" id="877507"/>
    <lineage>
        <taxon>Eukaryota</taxon>
        <taxon>Fungi</taxon>
        <taxon>Dikarya</taxon>
        <taxon>Ascomycota</taxon>
        <taxon>Pezizomycotina</taxon>
        <taxon>Sordariomycetes</taxon>
        <taxon>Hypocreomycetidae</taxon>
        <taxon>Hypocreales</taxon>
        <taxon>Clavicipitaceae</taxon>
        <taxon>Epichloe</taxon>
    </lineage>
</organism>
<evidence type="ECO:0008006" key="4">
    <source>
        <dbReference type="Google" id="ProtNLM"/>
    </source>
</evidence>